<feature type="compositionally biased region" description="Polar residues" evidence="1">
    <location>
        <begin position="686"/>
        <end position="705"/>
    </location>
</feature>
<evidence type="ECO:0000313" key="3">
    <source>
        <dbReference type="Proteomes" id="UP000092666"/>
    </source>
</evidence>
<feature type="region of interest" description="Disordered" evidence="1">
    <location>
        <begin position="1978"/>
        <end position="2004"/>
    </location>
</feature>
<feature type="compositionally biased region" description="Polar residues" evidence="1">
    <location>
        <begin position="1388"/>
        <end position="1402"/>
    </location>
</feature>
<feature type="region of interest" description="Disordered" evidence="1">
    <location>
        <begin position="780"/>
        <end position="799"/>
    </location>
</feature>
<dbReference type="OrthoDB" id="3259825at2759"/>
<feature type="compositionally biased region" description="Pro residues" evidence="1">
    <location>
        <begin position="1045"/>
        <end position="1059"/>
    </location>
</feature>
<feature type="region of interest" description="Disordered" evidence="1">
    <location>
        <begin position="824"/>
        <end position="902"/>
    </location>
</feature>
<feature type="region of interest" description="Disordered" evidence="1">
    <location>
        <begin position="201"/>
        <end position="284"/>
    </location>
</feature>
<feature type="compositionally biased region" description="Basic and acidic residues" evidence="1">
    <location>
        <begin position="1252"/>
        <end position="1263"/>
    </location>
</feature>
<feature type="region of interest" description="Disordered" evidence="1">
    <location>
        <begin position="475"/>
        <end position="770"/>
    </location>
</feature>
<feature type="compositionally biased region" description="Basic and acidic residues" evidence="1">
    <location>
        <begin position="927"/>
        <end position="936"/>
    </location>
</feature>
<evidence type="ECO:0000256" key="1">
    <source>
        <dbReference type="SAM" id="MobiDB-lite"/>
    </source>
</evidence>
<feature type="compositionally biased region" description="Polar residues" evidence="1">
    <location>
        <begin position="1609"/>
        <end position="1624"/>
    </location>
</feature>
<accession>A0A1B9GY09</accession>
<feature type="compositionally biased region" description="Pro residues" evidence="1">
    <location>
        <begin position="361"/>
        <end position="370"/>
    </location>
</feature>
<feature type="compositionally biased region" description="Polar residues" evidence="1">
    <location>
        <begin position="838"/>
        <end position="858"/>
    </location>
</feature>
<feature type="compositionally biased region" description="Polar residues" evidence="1">
    <location>
        <begin position="1072"/>
        <end position="1081"/>
    </location>
</feature>
<feature type="compositionally biased region" description="Low complexity" evidence="1">
    <location>
        <begin position="1221"/>
        <end position="1248"/>
    </location>
</feature>
<feature type="region of interest" description="Disordered" evidence="1">
    <location>
        <begin position="1463"/>
        <end position="1531"/>
    </location>
</feature>
<feature type="region of interest" description="Disordered" evidence="1">
    <location>
        <begin position="1"/>
        <end position="132"/>
    </location>
</feature>
<feature type="compositionally biased region" description="Basic and acidic residues" evidence="1">
    <location>
        <begin position="201"/>
        <end position="217"/>
    </location>
</feature>
<feature type="compositionally biased region" description="Basic residues" evidence="1">
    <location>
        <begin position="23"/>
        <end position="34"/>
    </location>
</feature>
<organism evidence="2 3">
    <name type="scientific">Kwoniella heveanensis BCC8398</name>
    <dbReference type="NCBI Taxonomy" id="1296120"/>
    <lineage>
        <taxon>Eukaryota</taxon>
        <taxon>Fungi</taxon>
        <taxon>Dikarya</taxon>
        <taxon>Basidiomycota</taxon>
        <taxon>Agaricomycotina</taxon>
        <taxon>Tremellomycetes</taxon>
        <taxon>Tremellales</taxon>
        <taxon>Cryptococcaceae</taxon>
        <taxon>Kwoniella</taxon>
    </lineage>
</organism>
<name>A0A1B9GY09_9TREE</name>
<feature type="compositionally biased region" description="Polar residues" evidence="1">
    <location>
        <begin position="409"/>
        <end position="424"/>
    </location>
</feature>
<proteinExistence type="predicted"/>
<feature type="compositionally biased region" description="Low complexity" evidence="1">
    <location>
        <begin position="711"/>
        <end position="722"/>
    </location>
</feature>
<feature type="compositionally biased region" description="Low complexity" evidence="1">
    <location>
        <begin position="1286"/>
        <end position="1301"/>
    </location>
</feature>
<feature type="compositionally biased region" description="Pro residues" evidence="1">
    <location>
        <begin position="1501"/>
        <end position="1516"/>
    </location>
</feature>
<feature type="region of interest" description="Disordered" evidence="1">
    <location>
        <begin position="331"/>
        <end position="457"/>
    </location>
</feature>
<feature type="compositionally biased region" description="Basic and acidic residues" evidence="1">
    <location>
        <begin position="518"/>
        <end position="532"/>
    </location>
</feature>
<feature type="region of interest" description="Disordered" evidence="1">
    <location>
        <begin position="1434"/>
        <end position="1453"/>
    </location>
</feature>
<feature type="compositionally biased region" description="Polar residues" evidence="1">
    <location>
        <begin position="386"/>
        <end position="398"/>
    </location>
</feature>
<feature type="compositionally biased region" description="Low complexity" evidence="1">
    <location>
        <begin position="237"/>
        <end position="255"/>
    </location>
</feature>
<feature type="region of interest" description="Disordered" evidence="1">
    <location>
        <begin position="1557"/>
        <end position="1732"/>
    </location>
</feature>
<feature type="compositionally biased region" description="Polar residues" evidence="1">
    <location>
        <begin position="547"/>
        <end position="563"/>
    </location>
</feature>
<gene>
    <name evidence="2" type="ORF">I316_02398</name>
</gene>
<feature type="region of interest" description="Disordered" evidence="1">
    <location>
        <begin position="1907"/>
        <end position="1931"/>
    </location>
</feature>
<feature type="compositionally biased region" description="Low complexity" evidence="1">
    <location>
        <begin position="639"/>
        <end position="656"/>
    </location>
</feature>
<feature type="compositionally biased region" description="Polar residues" evidence="1">
    <location>
        <begin position="1908"/>
        <end position="1920"/>
    </location>
</feature>
<dbReference type="Proteomes" id="UP000092666">
    <property type="component" value="Unassembled WGS sequence"/>
</dbReference>
<feature type="compositionally biased region" description="Polar residues" evidence="1">
    <location>
        <begin position="218"/>
        <end position="236"/>
    </location>
</feature>
<feature type="compositionally biased region" description="Polar residues" evidence="1">
    <location>
        <begin position="949"/>
        <end position="961"/>
    </location>
</feature>
<feature type="compositionally biased region" description="Polar residues" evidence="1">
    <location>
        <begin position="1436"/>
        <end position="1453"/>
    </location>
</feature>
<reference evidence="2 3" key="1">
    <citation type="submission" date="2013-07" db="EMBL/GenBank/DDBJ databases">
        <title>The Genome Sequence of Cryptococcus heveanensis BCC8398.</title>
        <authorList>
            <consortium name="The Broad Institute Genome Sequencing Platform"/>
            <person name="Cuomo C."/>
            <person name="Litvintseva A."/>
            <person name="Chen Y."/>
            <person name="Heitman J."/>
            <person name="Sun S."/>
            <person name="Springer D."/>
            <person name="Dromer F."/>
            <person name="Young S.K."/>
            <person name="Zeng Q."/>
            <person name="Gargeya S."/>
            <person name="Fitzgerald M."/>
            <person name="Abouelleil A."/>
            <person name="Alvarado L."/>
            <person name="Berlin A.M."/>
            <person name="Chapman S.B."/>
            <person name="Dewar J."/>
            <person name="Goldberg J."/>
            <person name="Griggs A."/>
            <person name="Gujja S."/>
            <person name="Hansen M."/>
            <person name="Howarth C."/>
            <person name="Imamovic A."/>
            <person name="Larimer J."/>
            <person name="McCowan C."/>
            <person name="Murphy C."/>
            <person name="Pearson M."/>
            <person name="Priest M."/>
            <person name="Roberts A."/>
            <person name="Saif S."/>
            <person name="Shea T."/>
            <person name="Sykes S."/>
            <person name="Wortman J."/>
            <person name="Nusbaum C."/>
            <person name="Birren B."/>
        </authorList>
    </citation>
    <scope>NUCLEOTIDE SEQUENCE [LARGE SCALE GENOMIC DNA]</scope>
    <source>
        <strain evidence="2 3">BCC8398</strain>
    </source>
</reference>
<feature type="compositionally biased region" description="Polar residues" evidence="1">
    <location>
        <begin position="1700"/>
        <end position="1709"/>
    </location>
</feature>
<feature type="compositionally biased region" description="Polar residues" evidence="1">
    <location>
        <begin position="1148"/>
        <end position="1165"/>
    </location>
</feature>
<dbReference type="EMBL" id="KI669497">
    <property type="protein sequence ID" value="OCF35903.1"/>
    <property type="molecule type" value="Genomic_DNA"/>
</dbReference>
<feature type="compositionally biased region" description="Basic and acidic residues" evidence="1">
    <location>
        <begin position="1089"/>
        <end position="1103"/>
    </location>
</feature>
<feature type="compositionally biased region" description="Polar residues" evidence="1">
    <location>
        <begin position="993"/>
        <end position="1029"/>
    </location>
</feature>
<feature type="compositionally biased region" description="Polar residues" evidence="1">
    <location>
        <begin position="602"/>
        <end position="623"/>
    </location>
</feature>
<protein>
    <submittedName>
        <fullName evidence="2">Uncharacterized protein</fullName>
    </submittedName>
</protein>
<feature type="compositionally biased region" description="Polar residues" evidence="1">
    <location>
        <begin position="1112"/>
        <end position="1128"/>
    </location>
</feature>
<reference evidence="3" key="2">
    <citation type="submission" date="2013-12" db="EMBL/GenBank/DDBJ databases">
        <title>Evolution of pathogenesis and genome organization in the Tremellales.</title>
        <authorList>
            <person name="Cuomo C."/>
            <person name="Litvintseva A."/>
            <person name="Heitman J."/>
            <person name="Chen Y."/>
            <person name="Sun S."/>
            <person name="Springer D."/>
            <person name="Dromer F."/>
            <person name="Young S."/>
            <person name="Zeng Q."/>
            <person name="Chapman S."/>
            <person name="Gujja S."/>
            <person name="Saif S."/>
            <person name="Birren B."/>
        </authorList>
    </citation>
    <scope>NUCLEOTIDE SEQUENCE [LARGE SCALE GENOMIC DNA]</scope>
    <source>
        <strain evidence="3">BCC8398</strain>
    </source>
</reference>
<feature type="compositionally biased region" description="Acidic residues" evidence="1">
    <location>
        <begin position="752"/>
        <end position="761"/>
    </location>
</feature>
<sequence>MSDSHGSFKPPCSPSTYQQSRSRSARTRPSRKRAASTSEKKNRRTPSNPQSYSVDHHEKEGSQSSHGGTAGEDEFYSADAESGSAGGHGHGHGHGQSHTLGQGKGKARARAMMRGETAPASTTAAAGRNEKAPSLDVDIRNSLILPSLSQRFSVLLPSLSTAPEQSLRSLLASQRARHNGPALTLEEEELLFAEIHDAANHTSDAWDGRPPALDRDWSSNGSKGYNDSRSGLSQSGSFPSLLTTSASSPSILTTSDDGASPGPYGGSQFISPPPTSNSFSSFKTFGVGASPEHATHAAAGSGPGSAGFSTKSYGFSGGSGMRDGEYIRRVKKSASHKDLKNGSISSRKSNRSNEDGTPTKEPVPLPPPISPEKANAYYQPTRRAASPTSSERTATPISSMVPLVHTKSRSINGHSPSASLSFSPQEPPTPESAEDHTMLGKQQRLRKRQSRLAGLTPAQVKRISLALEEIGGELRRGSSIVKPLPKTRGTGAISQQEVEEMLVGEAREIGSGQDSDLDSERMRRPSDIRSEESCTSAVSSVFPFKMSPTNSTFTNSGHTSTEPASPVKLPSSPKSYNLLAQVEEPLPPLPPIPRPVFTPTRSQPVRHQPSLSNSSTSTMTPNQPVYIPGQPRPVRSTHHSQSSTSSRSATPISQSPLDAIRSSTMSPDSSRLDHTPSPLSAPPNATPNSASLGRSRSVNQAQGTPTRPPLSGVFGDSGSSSFIRRRAGTVGEPPMDRRLSSTSGGIPSTPEIIEEADETPSDAESGYTPYDEVLPELKQVTSRHSVAHSRRTGSEASVHQLQNNLGWNLSPSAYEPVERAVSMQGTIVSSNSNSNASPADTPQSPTTTLRRPASTDSLDSGFEEPSTAPSEIVWTNVFEESRPQSCEPDTDSPDAPGKDSDMLRKVSGLCIEDLARLQEKLVVKAKQEREALRGDDVDSPIAQYAASMSPDTFSSIQSTHRALSPPSTEPQSPPTSWRFPPVEQQREQHKQEQSSSVTQATTPFQEKSTLPSSTDTHILTPPMTGTASLPASAAKSHSQPIVISRPPPPPPVQPRPPVETPSETADEHIYTPPSTDLSRNPSAKAHHRLPLEEDPAIRRDFEARIAAATAALNRTPSTSGHASGNHSGSRLERKFTKKGGPMVISSPKLVSSTANVPTTPLTPENQIEPAVAKNLEKASGSGSKMSLRWKKLAGLRNKGPSFSGSEVTPFPPASASPMPAPSRQSPQHQPSQLSPPSQTSLQRSQSQSAARILDDPIDLRPIEDAPPSAPPNLNAFRFPPPPERSGPPVAALTGTATAPGARQQDLPSPPTSSGLRHVISKIKRKDDKHNAARAQSPPPHPDAAVSRAHSPQLVGTARRPSSPLQQTTTAMGARAQSPLPNLNAVVEDSQQNQSKHAATSSGDEALANFIEAGRQLGLDDNQLNAMIAAKGFDRSLTPSQIPTNNQTQPPKTALYTSALVSLPSTQAPASPPSVKPPSAEKEKKGLFRSLSKSRKNHTQPPSMPLPVPPSLAPPAPIIESEEQAPPPAHDRTVVRRTMILPEGLNIIPSTPLTYINTPSVSESPDATLTRMAQSQGRKQSVRRKPLNLSKEDQELVSNSPPAHRREFSFGTNRSVSESNPSTAVPTAGPSPAHTPGELHGLGFLHPNTPLGVKTAPSNQSLSPAASMDDDTHARSSTGGSLIDMYANNDDEEMLQPSPEKLSTSTTTGRFSFDDDVHGMRSSIDDDEGRRKRQTQAVEITEYADGRLVWNIVDALRTSVSGSVDGEEYTFDGAGAVPHSRNTSLSSSVRDRYSVTAGDVFGAHPQNQSGMGWPRGIAAGTQGLNFRHRERSGAAKPRPPTDIYFTSSRDVADLIDHLSQDLDASHGRIQFTAPHSPLDQAWPPSNSSPFMFRDSVLATDDVDAALGNLGTNAADPSSPNPQFEDAPSPAPTRRIAASPIVAPSASAIIPGDGLSPARQLFVQQGHARGPSYMSTGSIGGGVGGLSPSSKSFASTSTHGQVGRSVEDRLQALLDRLKDSGIGRP</sequence>
<evidence type="ECO:0000313" key="2">
    <source>
        <dbReference type="EMBL" id="OCF35903.1"/>
    </source>
</evidence>
<feature type="compositionally biased region" description="Polar residues" evidence="1">
    <location>
        <begin position="1557"/>
        <end position="1578"/>
    </location>
</feature>
<feature type="compositionally biased region" description="Pro residues" evidence="1">
    <location>
        <begin position="585"/>
        <end position="596"/>
    </location>
</feature>
<feature type="compositionally biased region" description="Low complexity" evidence="1">
    <location>
        <begin position="1984"/>
        <end position="1995"/>
    </location>
</feature>
<keyword evidence="3" id="KW-1185">Reference proteome</keyword>
<feature type="region of interest" description="Disordered" evidence="1">
    <location>
        <begin position="927"/>
        <end position="1402"/>
    </location>
</feature>
<feature type="compositionally biased region" description="Pro residues" evidence="1">
    <location>
        <begin position="1209"/>
        <end position="1220"/>
    </location>
</feature>